<keyword evidence="6" id="KW-0819">tRNA processing</keyword>
<dbReference type="InterPro" id="IPR038469">
    <property type="entry name" value="tRNAHis_GuaTrfase_Thg1_sf"/>
</dbReference>
<evidence type="ECO:0000256" key="5">
    <source>
        <dbReference type="ARBA" id="ARBA00022679"/>
    </source>
</evidence>
<evidence type="ECO:0000256" key="2">
    <source>
        <dbReference type="ARBA" id="ARBA00010113"/>
    </source>
</evidence>
<feature type="compositionally biased region" description="Polar residues" evidence="16">
    <location>
        <begin position="405"/>
        <end position="432"/>
    </location>
</feature>
<keyword evidence="5" id="KW-0808">Transferase</keyword>
<dbReference type="Gene3D" id="3.30.70.3000">
    <property type="match status" value="1"/>
</dbReference>
<comment type="caution">
    <text evidence="19">The sequence shown here is derived from an EMBL/GenBank/DDBJ whole genome shotgun (WGS) entry which is preliminary data.</text>
</comment>
<feature type="region of interest" description="Disordered" evidence="16">
    <location>
        <begin position="405"/>
        <end position="441"/>
    </location>
</feature>
<keyword evidence="7" id="KW-0548">Nucleotidyltransferase</keyword>
<evidence type="ECO:0000256" key="8">
    <source>
        <dbReference type="ARBA" id="ARBA00022723"/>
    </source>
</evidence>
<dbReference type="GO" id="GO:0006400">
    <property type="term" value="P:tRNA modification"/>
    <property type="evidence" value="ECO:0007669"/>
    <property type="project" value="InterPro"/>
</dbReference>
<evidence type="ECO:0000313" key="20">
    <source>
        <dbReference type="Proteomes" id="UP000502823"/>
    </source>
</evidence>
<accession>A0A6L2PPP3</accession>
<evidence type="ECO:0000256" key="15">
    <source>
        <dbReference type="ARBA" id="ARBA00065710"/>
    </source>
</evidence>
<dbReference type="AlphaFoldDB" id="A0A6L2PPP3"/>
<evidence type="ECO:0000256" key="16">
    <source>
        <dbReference type="SAM" id="MobiDB-lite"/>
    </source>
</evidence>
<comment type="cofactor">
    <cofactor evidence="1">
        <name>Mg(2+)</name>
        <dbReference type="ChEBI" id="CHEBI:18420"/>
    </cofactor>
</comment>
<dbReference type="Pfam" id="PF04446">
    <property type="entry name" value="Thg1"/>
    <property type="match status" value="1"/>
</dbReference>
<feature type="domain" description="Thg1 C-terminal" evidence="18">
    <location>
        <begin position="280"/>
        <end position="408"/>
    </location>
</feature>
<evidence type="ECO:0000259" key="17">
    <source>
        <dbReference type="Pfam" id="PF04446"/>
    </source>
</evidence>
<dbReference type="PANTHER" id="PTHR12729">
    <property type="entry name" value="TRNA(HIS) GUANYLYLTRANSFERASE-RELATED"/>
    <property type="match status" value="1"/>
</dbReference>
<dbReference type="EMBL" id="BLKM01000407">
    <property type="protein sequence ID" value="GFG33132.1"/>
    <property type="molecule type" value="Genomic_DNA"/>
</dbReference>
<dbReference type="OrthoDB" id="62560at2759"/>
<comment type="subunit">
    <text evidence="15">Homotetramer. Interacts with MFN1 and MFN2; functions as a guanyl-nucleotide exchange factor/GEF for MFN2 and also probably MFN1.</text>
</comment>
<comment type="function">
    <text evidence="14">Adds a GMP to the 5'-end of tRNA(His) after transcription and RNase P cleavage. This step is essential for proper recognition of the tRNA and for the fidelity of protein synthesis. Also functions as a guanyl-nucleotide exchange factor/GEF for the MFN1 and MFN2 mitofusins thereby regulating mitochondrial fusion. By regulating both mitochondrial dynamics and bioenergetic function, it contributes to cell survival following oxidative stress.</text>
</comment>
<protein>
    <recommendedName>
        <fullName evidence="4">Probable tRNA(His) guanylyltransferase</fullName>
        <ecNumber evidence="3">2.7.7.79</ecNumber>
    </recommendedName>
    <alternativeName>
        <fullName evidence="12">tRNA-histidine guanylyltransferase</fullName>
    </alternativeName>
</protein>
<keyword evidence="9" id="KW-0547">Nucleotide-binding</keyword>
<name>A0A6L2PPP3_COPFO</name>
<dbReference type="InterPro" id="IPR007537">
    <property type="entry name" value="tRNAHis_GuaTrfase_Thg1"/>
</dbReference>
<evidence type="ECO:0000256" key="6">
    <source>
        <dbReference type="ARBA" id="ARBA00022694"/>
    </source>
</evidence>
<proteinExistence type="inferred from homology"/>
<sequence length="441" mass="50759">MKMKQAFVHSSCPINNYFTPKMNTPCILTSPPTYTPHYCTSSSTAHTARATYYMDVNTAELFISPHSRTNQSAAHRRSTTNDKSRWRCVIHDNARFSFCFDSCTTYTTTAFVRTQNIESTGRFMKSERRNLTRRYFSTSERNMAKSKYEYVKNFELPDPCLPNCWIVVRIDGRGFSRFADIHGYVKPNDVRGLNLMTRSAMCVMDEFRDICLAFGQSDEYSFVFRKDTNLFNRRASKLMTTVNSLFSSSFVFHWVGFFGPIRLQYPPTFDARVVMYPTDKNLRDYLGWRQADVHVNNLYNTAFWGLVLKKGFSNAQAEERLRGTLASDKNELLFSEFGLNYNNEPPMFRKGTVLIRKLCKTPGDGKLRQVVLPFYTDLIGDVFWRENPEILGLKSLQIYHQPTEDNNITQEQAKSSSKQDTAGSTASTTTNEHVPVVSEKS</sequence>
<keyword evidence="20" id="KW-1185">Reference proteome</keyword>
<evidence type="ECO:0000256" key="1">
    <source>
        <dbReference type="ARBA" id="ARBA00001946"/>
    </source>
</evidence>
<evidence type="ECO:0000256" key="3">
    <source>
        <dbReference type="ARBA" id="ARBA00012511"/>
    </source>
</evidence>
<reference evidence="20" key="1">
    <citation type="submission" date="2020-01" db="EMBL/GenBank/DDBJ databases">
        <title>Draft genome sequence of the Termite Coptotermes fromosanus.</title>
        <authorList>
            <person name="Itakura S."/>
            <person name="Yosikawa Y."/>
            <person name="Umezawa K."/>
        </authorList>
    </citation>
    <scope>NUCLEOTIDE SEQUENCE [LARGE SCALE GENOMIC DNA]</scope>
</reference>
<keyword evidence="8" id="KW-0479">Metal-binding</keyword>
<dbReference type="FunFam" id="3.30.70.3000:FF:000001">
    <property type="entry name" value="tRNA(His) guanylyltransferase"/>
    <property type="match status" value="1"/>
</dbReference>
<evidence type="ECO:0000259" key="18">
    <source>
        <dbReference type="Pfam" id="PF14413"/>
    </source>
</evidence>
<dbReference type="EC" id="2.7.7.79" evidence="3"/>
<keyword evidence="11" id="KW-0342">GTP-binding</keyword>
<dbReference type="GO" id="GO:0000287">
    <property type="term" value="F:magnesium ion binding"/>
    <property type="evidence" value="ECO:0007669"/>
    <property type="project" value="InterPro"/>
</dbReference>
<evidence type="ECO:0000256" key="4">
    <source>
        <dbReference type="ARBA" id="ARBA00022310"/>
    </source>
</evidence>
<dbReference type="GO" id="GO:0008193">
    <property type="term" value="F:tRNA guanylyltransferase activity"/>
    <property type="evidence" value="ECO:0007669"/>
    <property type="project" value="UniProtKB-EC"/>
</dbReference>
<evidence type="ECO:0000256" key="11">
    <source>
        <dbReference type="ARBA" id="ARBA00023134"/>
    </source>
</evidence>
<comment type="catalytic activity">
    <reaction evidence="13">
        <text>a 5'-end ribonucleotide-tRNA(His) + GTP + ATP + H2O = a 5'-end phospho-guanosine-ribonucleotide-tRNA(His) + AMP + 2 diphosphate + H(+)</text>
        <dbReference type="Rhea" id="RHEA:54564"/>
        <dbReference type="Rhea" id="RHEA-COMP:14193"/>
        <dbReference type="Rhea" id="RHEA-COMP:14917"/>
        <dbReference type="ChEBI" id="CHEBI:15377"/>
        <dbReference type="ChEBI" id="CHEBI:15378"/>
        <dbReference type="ChEBI" id="CHEBI:30616"/>
        <dbReference type="ChEBI" id="CHEBI:33019"/>
        <dbReference type="ChEBI" id="CHEBI:37565"/>
        <dbReference type="ChEBI" id="CHEBI:138282"/>
        <dbReference type="ChEBI" id="CHEBI:141847"/>
        <dbReference type="ChEBI" id="CHEBI:456215"/>
        <dbReference type="EC" id="2.7.7.79"/>
    </reaction>
</comment>
<evidence type="ECO:0000256" key="9">
    <source>
        <dbReference type="ARBA" id="ARBA00022741"/>
    </source>
</evidence>
<comment type="similarity">
    <text evidence="2">Belongs to the tRNA(His) guanylyltransferase family.</text>
</comment>
<dbReference type="Pfam" id="PF14413">
    <property type="entry name" value="Thg1C"/>
    <property type="match status" value="1"/>
</dbReference>
<dbReference type="GO" id="GO:0005525">
    <property type="term" value="F:GTP binding"/>
    <property type="evidence" value="ECO:0007669"/>
    <property type="project" value="UniProtKB-KW"/>
</dbReference>
<evidence type="ECO:0000313" key="19">
    <source>
        <dbReference type="EMBL" id="GFG33132.1"/>
    </source>
</evidence>
<gene>
    <name evidence="19" type="ORF">Cfor_03421</name>
</gene>
<dbReference type="InterPro" id="IPR025845">
    <property type="entry name" value="Thg1_C_dom"/>
</dbReference>
<organism evidence="19 20">
    <name type="scientific">Coptotermes formosanus</name>
    <name type="common">Formosan subterranean termite</name>
    <dbReference type="NCBI Taxonomy" id="36987"/>
    <lineage>
        <taxon>Eukaryota</taxon>
        <taxon>Metazoa</taxon>
        <taxon>Ecdysozoa</taxon>
        <taxon>Arthropoda</taxon>
        <taxon>Hexapoda</taxon>
        <taxon>Insecta</taxon>
        <taxon>Pterygota</taxon>
        <taxon>Neoptera</taxon>
        <taxon>Polyneoptera</taxon>
        <taxon>Dictyoptera</taxon>
        <taxon>Blattodea</taxon>
        <taxon>Blattoidea</taxon>
        <taxon>Termitoidae</taxon>
        <taxon>Rhinotermitidae</taxon>
        <taxon>Coptotermes</taxon>
    </lineage>
</organism>
<dbReference type="FunCoup" id="A0A6L2PPP3">
    <property type="interactions" value="1328"/>
</dbReference>
<evidence type="ECO:0000256" key="12">
    <source>
        <dbReference type="ARBA" id="ARBA00032480"/>
    </source>
</evidence>
<evidence type="ECO:0000256" key="7">
    <source>
        <dbReference type="ARBA" id="ARBA00022695"/>
    </source>
</evidence>
<evidence type="ECO:0000256" key="10">
    <source>
        <dbReference type="ARBA" id="ARBA00022842"/>
    </source>
</evidence>
<dbReference type="InParanoid" id="A0A6L2PPP3"/>
<dbReference type="Proteomes" id="UP000502823">
    <property type="component" value="Unassembled WGS sequence"/>
</dbReference>
<dbReference type="InterPro" id="IPR024956">
    <property type="entry name" value="tRNAHis_GuaTrfase_cat"/>
</dbReference>
<evidence type="ECO:0000256" key="13">
    <source>
        <dbReference type="ARBA" id="ARBA00047281"/>
    </source>
</evidence>
<feature type="domain" description="tRNAHis guanylyltransferase catalytic" evidence="17">
    <location>
        <begin position="148"/>
        <end position="277"/>
    </location>
</feature>
<evidence type="ECO:0000256" key="14">
    <source>
        <dbReference type="ARBA" id="ARBA00058346"/>
    </source>
</evidence>
<dbReference type="PANTHER" id="PTHR12729:SF6">
    <property type="entry name" value="TRNA(HIS) GUANYLYLTRANSFERASE-RELATED"/>
    <property type="match status" value="1"/>
</dbReference>
<keyword evidence="10" id="KW-0460">Magnesium</keyword>